<evidence type="ECO:0000313" key="2">
    <source>
        <dbReference type="EMBL" id="CAJ2504927.1"/>
    </source>
</evidence>
<feature type="coiled-coil region" evidence="1">
    <location>
        <begin position="266"/>
        <end position="293"/>
    </location>
</feature>
<name>A0AAI8VC30_9PEZI</name>
<keyword evidence="3" id="KW-1185">Reference proteome</keyword>
<dbReference type="EMBL" id="CAUWAG010000007">
    <property type="protein sequence ID" value="CAJ2504927.1"/>
    <property type="molecule type" value="Genomic_DNA"/>
</dbReference>
<comment type="caution">
    <text evidence="2">The sequence shown here is derived from an EMBL/GenBank/DDBJ whole genome shotgun (WGS) entry which is preliminary data.</text>
</comment>
<organism evidence="2 3">
    <name type="scientific">Anthostomella pinea</name>
    <dbReference type="NCBI Taxonomy" id="933095"/>
    <lineage>
        <taxon>Eukaryota</taxon>
        <taxon>Fungi</taxon>
        <taxon>Dikarya</taxon>
        <taxon>Ascomycota</taxon>
        <taxon>Pezizomycotina</taxon>
        <taxon>Sordariomycetes</taxon>
        <taxon>Xylariomycetidae</taxon>
        <taxon>Xylariales</taxon>
        <taxon>Xylariaceae</taxon>
        <taxon>Anthostomella</taxon>
    </lineage>
</organism>
<evidence type="ECO:0000256" key="1">
    <source>
        <dbReference type="SAM" id="Coils"/>
    </source>
</evidence>
<sequence>MGFSWTFQLDPINCAIAWIALYMVRRTSSAAPLSPFVTSRLSQLLETSHGFRRHSARWLNNRWHLITSGLVDLLLTPFSLLESFVRPIQPASAFSSISEAECIDCLAYEKRVTELEESLRQISVSNKTFATDICRDFIDRNTQLDSELDYFKSESSKQLQFLHIAEDLQSRQRAEIRSLRDELDTHQRHESKFSKSVSLQGELDQWKLQNVNLKTGVLDQWNQTLRQKQRAVMAEGECERLSRKVVLVTRSEKELRQQLGAANVRLEHQAKRVDELREARIRLEAENREMKLHVDLLQMSGKGFMYH</sequence>
<accession>A0AAI8VC30</accession>
<evidence type="ECO:0000313" key="3">
    <source>
        <dbReference type="Proteomes" id="UP001295740"/>
    </source>
</evidence>
<reference evidence="2" key="1">
    <citation type="submission" date="2023-10" db="EMBL/GenBank/DDBJ databases">
        <authorList>
            <person name="Hackl T."/>
        </authorList>
    </citation>
    <scope>NUCLEOTIDE SEQUENCE</scope>
</reference>
<keyword evidence="1" id="KW-0175">Coiled coil</keyword>
<dbReference type="AlphaFoldDB" id="A0AAI8VC30"/>
<protein>
    <submittedName>
        <fullName evidence="2">Uu.00g123210.m01.CDS01</fullName>
    </submittedName>
</protein>
<gene>
    <name evidence="2" type="ORF">KHLLAP_LOCUS5395</name>
</gene>
<dbReference type="Proteomes" id="UP001295740">
    <property type="component" value="Unassembled WGS sequence"/>
</dbReference>
<proteinExistence type="predicted"/>